<reference evidence="4" key="1">
    <citation type="submission" date="2022-11" db="UniProtKB">
        <authorList>
            <consortium name="WormBaseParasite"/>
        </authorList>
    </citation>
    <scope>IDENTIFICATION</scope>
</reference>
<accession>A0A914QE77</accession>
<feature type="transmembrane region" description="Helical" evidence="2">
    <location>
        <begin position="90"/>
        <end position="117"/>
    </location>
</feature>
<keyword evidence="2" id="KW-0812">Transmembrane</keyword>
<protein>
    <submittedName>
        <fullName evidence="4">Uncharacterized protein</fullName>
    </submittedName>
</protein>
<feature type="compositionally biased region" description="Low complexity" evidence="1">
    <location>
        <begin position="37"/>
        <end position="50"/>
    </location>
</feature>
<feature type="region of interest" description="Disordered" evidence="1">
    <location>
        <begin position="1"/>
        <end position="50"/>
    </location>
</feature>
<evidence type="ECO:0000256" key="2">
    <source>
        <dbReference type="SAM" id="Phobius"/>
    </source>
</evidence>
<organism evidence="3 4">
    <name type="scientific">Panagrolaimus davidi</name>
    <dbReference type="NCBI Taxonomy" id="227884"/>
    <lineage>
        <taxon>Eukaryota</taxon>
        <taxon>Metazoa</taxon>
        <taxon>Ecdysozoa</taxon>
        <taxon>Nematoda</taxon>
        <taxon>Chromadorea</taxon>
        <taxon>Rhabditida</taxon>
        <taxon>Tylenchina</taxon>
        <taxon>Panagrolaimomorpha</taxon>
        <taxon>Panagrolaimoidea</taxon>
        <taxon>Panagrolaimidae</taxon>
        <taxon>Panagrolaimus</taxon>
    </lineage>
</organism>
<dbReference type="Proteomes" id="UP000887578">
    <property type="component" value="Unplaced"/>
</dbReference>
<proteinExistence type="predicted"/>
<evidence type="ECO:0000256" key="1">
    <source>
        <dbReference type="SAM" id="MobiDB-lite"/>
    </source>
</evidence>
<keyword evidence="2" id="KW-1133">Transmembrane helix</keyword>
<name>A0A914QE77_9BILA</name>
<sequence length="179" mass="19391">MPEEKTYSTAMPTGMSHSTTVSKEMPQPTTVPKEVSHSTTMSTNSTTVPSAISNTVPTGMSHSTTFVPTGMPPSSQEQSQVASAGITAPWLWAVLIICCVLLMIIIAFGSILLYLFYKMKPMIIFDKIFIPATVERSEKSLQSKKDPQIPAAAATLADTKDGVENINVYDGLDLKVRTF</sequence>
<feature type="compositionally biased region" description="Polar residues" evidence="1">
    <location>
        <begin position="7"/>
        <end position="30"/>
    </location>
</feature>
<dbReference type="AlphaFoldDB" id="A0A914QE77"/>
<keyword evidence="2" id="KW-0472">Membrane</keyword>
<evidence type="ECO:0000313" key="3">
    <source>
        <dbReference type="Proteomes" id="UP000887578"/>
    </source>
</evidence>
<evidence type="ECO:0000313" key="4">
    <source>
        <dbReference type="WBParaSite" id="PDA_v2.g29985.t1"/>
    </source>
</evidence>
<keyword evidence="3" id="KW-1185">Reference proteome</keyword>
<dbReference type="WBParaSite" id="PDA_v2.g29985.t1">
    <property type="protein sequence ID" value="PDA_v2.g29985.t1"/>
    <property type="gene ID" value="PDA_v2.g29985"/>
</dbReference>